<name>A0A078AG81_STYLE</name>
<dbReference type="EMBL" id="CCKQ01009037">
    <property type="protein sequence ID" value="CDW80502.1"/>
    <property type="molecule type" value="Genomic_DNA"/>
</dbReference>
<evidence type="ECO:0000313" key="3">
    <source>
        <dbReference type="Proteomes" id="UP000039865"/>
    </source>
</evidence>
<sequence>MSLSAKSNKFQIKKSLQNHQQMPNKNDRLSYLNGSIIHEMNSITTKDNSIYSRLYDSVKKSKNQDLEAKFLTKILHSDNKHSALNYGSFYSSMDNTMTVQSQRKSKKSRNSFLDKSETVSTTSMTNKKIESVTSNNTELKSSILIRKRYSLQDTIKFSKIAKIKEEKEKQNMTTQDDLISSNAIKNQPIVNFNEYQMNSSSNKINNKKQTNPSKNKNFNNIPKNSNQMHKKLVDKKGQLKINKLNNSSNQQLMNESATTNQTPGIKTPNFIFSMMESRRSSGTTTQSNIIDISFNPSPNECQSHVDSQKTLQELQKKAQIEKPSSQVSQKMMKKLLSDQEYDKQLETSNIDQFDDQDALNIFDPLFGMRSVMNKKSLIPDYGDDSRQICMERDESEKEGSFVVPHIQNILFFDHQQLPSMQNSHRYLTEIHNNITENDLKLSIEDKSSIYKNERYEDSIITFQKLLKSQRSEEGEDNQSHRYSLPNNSDRQSMQIGGINANEIPLYIQLPHNLDLVDAINQFQKYSNQSIKSSIKNTMISKKTQRYSDRFTPSKPPIYCVDSSLEFSKDNPETQDQYDTKGISSERYTLNNVNYETTKMNFSFQKKARLTLDMDNQNETLTIGEENIDQYSFKESIIITTQENSNQAKKIYDTGRTNKIFELQERYPQELSKNCVSELEKYIQMQEEKFGKFYQASRLHTISQESNPINDEIHQENSENTYQIDLDEEEQGGQVITLEKLNNMLSKTQKENQESQMSLNSNKNGQIHTGRCSMLNNCLFFPNNFSS</sequence>
<feature type="region of interest" description="Disordered" evidence="1">
    <location>
        <begin position="198"/>
        <end position="226"/>
    </location>
</feature>
<dbReference type="InParanoid" id="A0A078AG81"/>
<proteinExistence type="predicted"/>
<organism evidence="2 3">
    <name type="scientific">Stylonychia lemnae</name>
    <name type="common">Ciliate</name>
    <dbReference type="NCBI Taxonomy" id="5949"/>
    <lineage>
        <taxon>Eukaryota</taxon>
        <taxon>Sar</taxon>
        <taxon>Alveolata</taxon>
        <taxon>Ciliophora</taxon>
        <taxon>Intramacronucleata</taxon>
        <taxon>Spirotrichea</taxon>
        <taxon>Stichotrichia</taxon>
        <taxon>Sporadotrichida</taxon>
        <taxon>Oxytrichidae</taxon>
        <taxon>Stylonychinae</taxon>
        <taxon>Stylonychia</taxon>
    </lineage>
</organism>
<reference evidence="2 3" key="1">
    <citation type="submission" date="2014-06" db="EMBL/GenBank/DDBJ databases">
        <authorList>
            <person name="Swart Estienne"/>
        </authorList>
    </citation>
    <scope>NUCLEOTIDE SEQUENCE [LARGE SCALE GENOMIC DNA]</scope>
    <source>
        <strain evidence="2 3">130c</strain>
    </source>
</reference>
<protein>
    <submittedName>
        <fullName evidence="2">Uncharacterized protein</fullName>
    </submittedName>
</protein>
<evidence type="ECO:0000313" key="2">
    <source>
        <dbReference type="EMBL" id="CDW80502.1"/>
    </source>
</evidence>
<evidence type="ECO:0000256" key="1">
    <source>
        <dbReference type="SAM" id="MobiDB-lite"/>
    </source>
</evidence>
<keyword evidence="3" id="KW-1185">Reference proteome</keyword>
<feature type="compositionally biased region" description="Polar residues" evidence="1">
    <location>
        <begin position="118"/>
        <end position="127"/>
    </location>
</feature>
<dbReference type="AlphaFoldDB" id="A0A078AG81"/>
<feature type="region of interest" description="Disordered" evidence="1">
    <location>
        <begin position="469"/>
        <end position="493"/>
    </location>
</feature>
<gene>
    <name evidence="2" type="primary">Contig2753.g2953</name>
    <name evidence="2" type="ORF">STYLEM_9502</name>
</gene>
<accession>A0A078AG81</accession>
<dbReference type="Proteomes" id="UP000039865">
    <property type="component" value="Unassembled WGS sequence"/>
</dbReference>
<feature type="compositionally biased region" description="Polar residues" evidence="1">
    <location>
        <begin position="480"/>
        <end position="493"/>
    </location>
</feature>
<feature type="region of interest" description="Disordered" evidence="1">
    <location>
        <begin position="101"/>
        <end position="127"/>
    </location>
</feature>